<keyword evidence="1" id="KW-0472">Membrane</keyword>
<sequence length="450" mass="49458">MTLHKPWTNSEFSLNSSGIVGFFGGEEAISAMTTVHLYRGRRWLGWYNSPGGYTVAKHYGQLARSSLWTGLYPGAKLDPVELFELGGKHSPRFIAAHSGTILPETGHLGYLLMKECGALPPNGEVGKRETTRSAVTVVNLEAPNGITVDTETDSLPPIYPARLSILFASVFPISTSLVTCVLCALLRDWFGFAMILLGIVANGLTCLVLGSGTLFVKRVKPASDVPKGDGLLESKKELVVLLGPESAIAQVTRASFGLEFGKFSAPNYHNVGICCILQTGQFLIQLLLIPQAGLFGQFLFLTSFAVSGLYNVYLSSLDKEEMQRRVLLKPEVLKISGERQRYGFRTRTAMAVFVMFALQPSNPRSLLDHLIPNNTDIWNTFKEQVAGQASAGPEVEELSIDFSDLKTMGNAGLMEDLADDAQEAYKTYREYCVLRKDEEERIRKGKEDIV</sequence>
<keyword evidence="1" id="KW-1133">Transmembrane helix</keyword>
<proteinExistence type="predicted"/>
<evidence type="ECO:0000313" key="3">
    <source>
        <dbReference type="Proteomes" id="UP000297245"/>
    </source>
</evidence>
<feature type="transmembrane region" description="Helical" evidence="1">
    <location>
        <begin position="294"/>
        <end position="314"/>
    </location>
</feature>
<protein>
    <submittedName>
        <fullName evidence="2">Uncharacterized protein</fullName>
    </submittedName>
</protein>
<dbReference type="EMBL" id="ML179167">
    <property type="protein sequence ID" value="THU96849.1"/>
    <property type="molecule type" value="Genomic_DNA"/>
</dbReference>
<dbReference type="OrthoDB" id="2366471at2759"/>
<gene>
    <name evidence="2" type="ORF">K435DRAFT_778313</name>
</gene>
<reference evidence="2 3" key="1">
    <citation type="journal article" date="2019" name="Nat. Ecol. Evol.">
        <title>Megaphylogeny resolves global patterns of mushroom evolution.</title>
        <authorList>
            <person name="Varga T."/>
            <person name="Krizsan K."/>
            <person name="Foldi C."/>
            <person name="Dima B."/>
            <person name="Sanchez-Garcia M."/>
            <person name="Sanchez-Ramirez S."/>
            <person name="Szollosi G.J."/>
            <person name="Szarkandi J.G."/>
            <person name="Papp V."/>
            <person name="Albert L."/>
            <person name="Andreopoulos W."/>
            <person name="Angelini C."/>
            <person name="Antonin V."/>
            <person name="Barry K.W."/>
            <person name="Bougher N.L."/>
            <person name="Buchanan P."/>
            <person name="Buyck B."/>
            <person name="Bense V."/>
            <person name="Catcheside P."/>
            <person name="Chovatia M."/>
            <person name="Cooper J."/>
            <person name="Damon W."/>
            <person name="Desjardin D."/>
            <person name="Finy P."/>
            <person name="Geml J."/>
            <person name="Haridas S."/>
            <person name="Hughes K."/>
            <person name="Justo A."/>
            <person name="Karasinski D."/>
            <person name="Kautmanova I."/>
            <person name="Kiss B."/>
            <person name="Kocsube S."/>
            <person name="Kotiranta H."/>
            <person name="LaButti K.M."/>
            <person name="Lechner B.E."/>
            <person name="Liimatainen K."/>
            <person name="Lipzen A."/>
            <person name="Lukacs Z."/>
            <person name="Mihaltcheva S."/>
            <person name="Morgado L.N."/>
            <person name="Niskanen T."/>
            <person name="Noordeloos M.E."/>
            <person name="Ohm R.A."/>
            <person name="Ortiz-Santana B."/>
            <person name="Ovrebo C."/>
            <person name="Racz N."/>
            <person name="Riley R."/>
            <person name="Savchenko A."/>
            <person name="Shiryaev A."/>
            <person name="Soop K."/>
            <person name="Spirin V."/>
            <person name="Szebenyi C."/>
            <person name="Tomsovsky M."/>
            <person name="Tulloss R.E."/>
            <person name="Uehling J."/>
            <person name="Grigoriev I.V."/>
            <person name="Vagvolgyi C."/>
            <person name="Papp T."/>
            <person name="Martin F.M."/>
            <person name="Miettinen O."/>
            <person name="Hibbett D.S."/>
            <person name="Nagy L.G."/>
        </authorList>
    </citation>
    <scope>NUCLEOTIDE SEQUENCE [LARGE SCALE GENOMIC DNA]</scope>
    <source>
        <strain evidence="2 3">CBS 962.96</strain>
    </source>
</reference>
<evidence type="ECO:0000256" key="1">
    <source>
        <dbReference type="SAM" id="Phobius"/>
    </source>
</evidence>
<name>A0A4S8M3U6_DENBC</name>
<dbReference type="AlphaFoldDB" id="A0A4S8M3U6"/>
<dbReference type="Proteomes" id="UP000297245">
    <property type="component" value="Unassembled WGS sequence"/>
</dbReference>
<accession>A0A4S8M3U6</accession>
<keyword evidence="3" id="KW-1185">Reference proteome</keyword>
<evidence type="ECO:0000313" key="2">
    <source>
        <dbReference type="EMBL" id="THU96849.1"/>
    </source>
</evidence>
<feature type="transmembrane region" description="Helical" evidence="1">
    <location>
        <begin position="165"/>
        <end position="187"/>
    </location>
</feature>
<keyword evidence="1" id="KW-0812">Transmembrane</keyword>
<organism evidence="2 3">
    <name type="scientific">Dendrothele bispora (strain CBS 962.96)</name>
    <dbReference type="NCBI Taxonomy" id="1314807"/>
    <lineage>
        <taxon>Eukaryota</taxon>
        <taxon>Fungi</taxon>
        <taxon>Dikarya</taxon>
        <taxon>Basidiomycota</taxon>
        <taxon>Agaricomycotina</taxon>
        <taxon>Agaricomycetes</taxon>
        <taxon>Agaricomycetidae</taxon>
        <taxon>Agaricales</taxon>
        <taxon>Agaricales incertae sedis</taxon>
        <taxon>Dendrothele</taxon>
    </lineage>
</organism>
<feature type="transmembrane region" description="Helical" evidence="1">
    <location>
        <begin position="193"/>
        <end position="216"/>
    </location>
</feature>